<dbReference type="InterPro" id="IPR001126">
    <property type="entry name" value="UmuC"/>
</dbReference>
<evidence type="ECO:0000313" key="11">
    <source>
        <dbReference type="Proteomes" id="UP000636264"/>
    </source>
</evidence>
<dbReference type="InterPro" id="IPR043128">
    <property type="entry name" value="Rev_trsase/Diguanyl_cyclase"/>
</dbReference>
<evidence type="ECO:0000256" key="1">
    <source>
        <dbReference type="ARBA" id="ARBA00001946"/>
    </source>
</evidence>
<dbReference type="InterPro" id="IPR043502">
    <property type="entry name" value="DNA/RNA_pol_sf"/>
</dbReference>
<dbReference type="GO" id="GO:0003684">
    <property type="term" value="F:damaged DNA binding"/>
    <property type="evidence" value="ECO:0007669"/>
    <property type="project" value="InterPro"/>
</dbReference>
<dbReference type="InterPro" id="IPR017961">
    <property type="entry name" value="DNA_pol_Y-fam_little_finger"/>
</dbReference>
<evidence type="ECO:0000256" key="6">
    <source>
        <dbReference type="ARBA" id="ARBA00025589"/>
    </source>
</evidence>
<reference evidence="10" key="1">
    <citation type="journal article" date="2014" name="Int. J. Syst. Evol. Microbiol.">
        <title>Complete genome sequence of Corynebacterium casei LMG S-19264T (=DSM 44701T), isolated from a smear-ripened cheese.</title>
        <authorList>
            <consortium name="US DOE Joint Genome Institute (JGI-PGF)"/>
            <person name="Walter F."/>
            <person name="Albersmeier A."/>
            <person name="Kalinowski J."/>
            <person name="Ruckert C."/>
        </authorList>
    </citation>
    <scope>NUCLEOTIDE SEQUENCE</scope>
    <source>
        <strain evidence="10">CGMCC 1.15320</strain>
    </source>
</reference>
<comment type="catalytic activity">
    <reaction evidence="7">
        <text>DNA(n) + a 2'-deoxyribonucleoside 5'-triphosphate = DNA(n+1) + diphosphate</text>
        <dbReference type="Rhea" id="RHEA:22508"/>
        <dbReference type="Rhea" id="RHEA-COMP:17339"/>
        <dbReference type="Rhea" id="RHEA-COMP:17340"/>
        <dbReference type="ChEBI" id="CHEBI:33019"/>
        <dbReference type="ChEBI" id="CHEBI:61560"/>
        <dbReference type="ChEBI" id="CHEBI:173112"/>
        <dbReference type="EC" id="2.7.7.7"/>
    </reaction>
</comment>
<dbReference type="Pfam" id="PF11799">
    <property type="entry name" value="IMS_C"/>
    <property type="match status" value="1"/>
</dbReference>
<dbReference type="AlphaFoldDB" id="A0A916RLE2"/>
<comment type="subunit">
    <text evidence="3">Monomer.</text>
</comment>
<dbReference type="Proteomes" id="UP000636264">
    <property type="component" value="Unassembled WGS sequence"/>
</dbReference>
<keyword evidence="11" id="KW-1185">Reference proteome</keyword>
<accession>A0A916RLE2</accession>
<dbReference type="EMBL" id="BMIF01000003">
    <property type="protein sequence ID" value="GGA60502.1"/>
    <property type="molecule type" value="Genomic_DNA"/>
</dbReference>
<comment type="similarity">
    <text evidence="2">Belongs to the DNA polymerase type-Y family.</text>
</comment>
<dbReference type="Pfam" id="PF00817">
    <property type="entry name" value="IMS"/>
    <property type="match status" value="1"/>
</dbReference>
<evidence type="ECO:0000256" key="4">
    <source>
        <dbReference type="ARBA" id="ARBA00012417"/>
    </source>
</evidence>
<comment type="cofactor">
    <cofactor evidence="1">
        <name>Mg(2+)</name>
        <dbReference type="ChEBI" id="CHEBI:18420"/>
    </cofactor>
</comment>
<gene>
    <name evidence="10" type="ORF">GCM10011385_12720</name>
</gene>
<dbReference type="EC" id="2.7.7.7" evidence="4"/>
<evidence type="ECO:0000259" key="9">
    <source>
        <dbReference type="Pfam" id="PF11799"/>
    </source>
</evidence>
<evidence type="ECO:0000313" key="10">
    <source>
        <dbReference type="EMBL" id="GGA60502.1"/>
    </source>
</evidence>
<protein>
    <recommendedName>
        <fullName evidence="4">DNA-directed DNA polymerase</fullName>
        <ecNumber evidence="4">2.7.7.7</ecNumber>
    </recommendedName>
</protein>
<feature type="domain" description="UmuC" evidence="8">
    <location>
        <begin position="8"/>
        <end position="123"/>
    </location>
</feature>
<dbReference type="GO" id="GO:0006281">
    <property type="term" value="P:DNA repair"/>
    <property type="evidence" value="ECO:0007669"/>
    <property type="project" value="InterPro"/>
</dbReference>
<dbReference type="PANTHER" id="PTHR35369:SF2">
    <property type="entry name" value="BLR3025 PROTEIN"/>
    <property type="match status" value="1"/>
</dbReference>
<dbReference type="InterPro" id="IPR050356">
    <property type="entry name" value="SulA_CellDiv_inhibitor"/>
</dbReference>
<dbReference type="SUPFAM" id="SSF56672">
    <property type="entry name" value="DNA/RNA polymerases"/>
    <property type="match status" value="1"/>
</dbReference>
<name>A0A916RLE2_9HYPH</name>
<comment type="caution">
    <text evidence="10">The sequence shown here is derived from an EMBL/GenBank/DDBJ whole genome shotgun (WGS) entry which is preliminary data.</text>
</comment>
<comment type="function">
    <text evidence="6">Poorly processive, error-prone DNA polymerase involved in untargeted mutagenesis. Copies undamaged DNA at stalled replication forks, which arise in vivo from mismatched or misaligned primer ends. These misaligned primers can be extended by PolIV. Exhibits no 3'-5' exonuclease (proofreading) activity. May be involved in translesional synthesis, in conjunction with the beta clamp from PolIII.</text>
</comment>
<dbReference type="CDD" id="cd03468">
    <property type="entry name" value="PolY_like"/>
    <property type="match status" value="1"/>
</dbReference>
<proteinExistence type="inferred from homology"/>
<reference evidence="10" key="2">
    <citation type="submission" date="2020-09" db="EMBL/GenBank/DDBJ databases">
        <authorList>
            <person name="Sun Q."/>
            <person name="Zhou Y."/>
        </authorList>
    </citation>
    <scope>NUCLEOTIDE SEQUENCE</scope>
    <source>
        <strain evidence="10">CGMCC 1.15320</strain>
    </source>
</reference>
<sequence>MLSHREDNTQRIAAMNEAAEALGLRVGLGIADARAMHPDLEVLEADPVGDERLLTRLADWCDHFTPLVAIDGYDGLLLDISGCAHLFGGEDALLQEVVRRLAAQGFDARAGLAPTPGMAWAAARFSGRAAVNIPAGGEGEALTPMPLAALRIAEEAQRKLESVGLRRVGALLNAPRGPLVRRFGRLLVTRLDQALGLVEEAISPRLPVPPLSVERRLGEPISLLDDIKDLLLLLARTLRQDLERRGEGVRQLTLSLFRVDGVVSRISVSTSRPLREPQAIALLFREKFAVLEDSLDPGQGFELVRLAAASTAPYVEKQEDLHGDAVVVEDERFSLMVDRLRARLGDAAVMMPTPAESHIPERQAEFMSFRDWVRQPARSGAHRFVMNGRGSGGAAAAVQQEEVTWSVSPRPLRLLARPELVEAAAEVPEGPPFSFRWRKALYRVSRAEGPERIEPEWWREAAISAARDYFRVEDMEGRRFWLFREGTYDGETMPRWYLHGLFP</sequence>
<evidence type="ECO:0000256" key="7">
    <source>
        <dbReference type="ARBA" id="ARBA00049244"/>
    </source>
</evidence>
<organism evidence="10 11">
    <name type="scientific">Nitratireductor aestuarii</name>
    <dbReference type="NCBI Taxonomy" id="1735103"/>
    <lineage>
        <taxon>Bacteria</taxon>
        <taxon>Pseudomonadati</taxon>
        <taxon>Pseudomonadota</taxon>
        <taxon>Alphaproteobacteria</taxon>
        <taxon>Hyphomicrobiales</taxon>
        <taxon>Phyllobacteriaceae</taxon>
        <taxon>Nitratireductor</taxon>
    </lineage>
</organism>
<dbReference type="Gene3D" id="3.30.70.270">
    <property type="match status" value="1"/>
</dbReference>
<evidence type="ECO:0000256" key="5">
    <source>
        <dbReference type="ARBA" id="ARBA00022763"/>
    </source>
</evidence>
<evidence type="ECO:0000259" key="8">
    <source>
        <dbReference type="Pfam" id="PF00817"/>
    </source>
</evidence>
<evidence type="ECO:0000256" key="3">
    <source>
        <dbReference type="ARBA" id="ARBA00011245"/>
    </source>
</evidence>
<evidence type="ECO:0000256" key="2">
    <source>
        <dbReference type="ARBA" id="ARBA00010945"/>
    </source>
</evidence>
<dbReference type="Gene3D" id="3.40.1170.60">
    <property type="match status" value="1"/>
</dbReference>
<keyword evidence="5" id="KW-0227">DNA damage</keyword>
<feature type="domain" description="DNA polymerase Y-family little finger" evidence="9">
    <location>
        <begin position="211"/>
        <end position="291"/>
    </location>
</feature>
<dbReference type="PANTHER" id="PTHR35369">
    <property type="entry name" value="BLR3025 PROTEIN-RELATED"/>
    <property type="match status" value="1"/>
</dbReference>